<evidence type="ECO:0000256" key="2">
    <source>
        <dbReference type="ARBA" id="ARBA00009340"/>
    </source>
</evidence>
<feature type="domain" description="MMS19 C-terminal" evidence="6">
    <location>
        <begin position="583"/>
        <end position="1041"/>
    </location>
</feature>
<keyword evidence="9" id="KW-1185">Reference proteome</keyword>
<evidence type="ECO:0000313" key="8">
    <source>
        <dbReference type="EMBL" id="ODV97400.1"/>
    </source>
</evidence>
<dbReference type="InterPro" id="IPR029240">
    <property type="entry name" value="MMS19_N"/>
</dbReference>
<evidence type="ECO:0000256" key="4">
    <source>
        <dbReference type="ARBA" id="ARBA00023242"/>
    </source>
</evidence>
<comment type="similarity">
    <text evidence="2 5">Belongs to the MET18/MMS19 family.</text>
</comment>
<evidence type="ECO:0000259" key="7">
    <source>
        <dbReference type="Pfam" id="PF14500"/>
    </source>
</evidence>
<dbReference type="GO" id="GO:0051604">
    <property type="term" value="P:protein maturation"/>
    <property type="evidence" value="ECO:0007669"/>
    <property type="project" value="UniProtKB-UniRule"/>
</dbReference>
<dbReference type="GO" id="GO:0016226">
    <property type="term" value="P:iron-sulfur cluster assembly"/>
    <property type="evidence" value="ECO:0007669"/>
    <property type="project" value="UniProtKB-UniRule"/>
</dbReference>
<dbReference type="PANTHER" id="PTHR12891:SF0">
    <property type="entry name" value="MMS19 NUCLEOTIDE EXCISION REPAIR PROTEIN HOMOLOG"/>
    <property type="match status" value="1"/>
</dbReference>
<dbReference type="Pfam" id="PF14500">
    <property type="entry name" value="MMS19_N"/>
    <property type="match status" value="1"/>
</dbReference>
<dbReference type="PANTHER" id="PTHR12891">
    <property type="entry name" value="DNA REPAIR/TRANSCRIPTION PROTEIN MET18/MMS19"/>
    <property type="match status" value="1"/>
</dbReference>
<evidence type="ECO:0000256" key="3">
    <source>
        <dbReference type="ARBA" id="ARBA00022737"/>
    </source>
</evidence>
<keyword evidence="4 5" id="KW-0539">Nucleus</keyword>
<evidence type="ECO:0000256" key="1">
    <source>
        <dbReference type="ARBA" id="ARBA00004123"/>
    </source>
</evidence>
<dbReference type="GO" id="GO:0097361">
    <property type="term" value="C:cytosolic [4Fe-4S] assembly targeting complex"/>
    <property type="evidence" value="ECO:0007669"/>
    <property type="project" value="UniProtKB-UniRule"/>
</dbReference>
<accession>A0A1E4U079</accession>
<protein>
    <recommendedName>
        <fullName evidence="5">MMS19 nucleotide excision repair protein</fullName>
    </recommendedName>
</protein>
<proteinExistence type="inferred from homology"/>
<comment type="function">
    <text evidence="5">Key component of the cytosolic iron-sulfur protein assembly (CIA) complex, a multiprotein complex that mediates the incorporation of iron-sulfur cluster into apoproteins specifically involved in DNA metabolism and genomic integrity. In the CIA complex, MMS19 acts as an adapter between early-acting CIA components and a subset of cellular target iron-sulfur proteins.</text>
</comment>
<dbReference type="EMBL" id="KV454012">
    <property type="protein sequence ID" value="ODV97400.1"/>
    <property type="molecule type" value="Genomic_DNA"/>
</dbReference>
<dbReference type="Proteomes" id="UP000094236">
    <property type="component" value="Unassembled WGS sequence"/>
</dbReference>
<keyword evidence="3" id="KW-0677">Repeat</keyword>
<sequence>MGQNKDNNIEEEVQSLINQYIIDINNSNEQIIIDLSTLIIDDKLTLLQFVQNIGKFLTQDNELMRSKSVLLISLILDKLPSNKLAMKDSFFLMGFLINRLSDNFNEASVGILSLILMNNFKSTEVIADLLSTLKENYDSRQLLAKQRYVAFGILLNLFNKFENFILSNLNNLFIETFIKVSTSEKDPRNLLISFELNYKISTSLDINKYSEELFDNSFCYFPISFKPPPNDPYKITSDELKSALRKILSCNSIFAKDSIPNLTQKLTSSSPLVKADALNNLIACIQNYNVKTVKEYSISLWNAIKFEILHNELSDLQSYEDLIKNYENSSNDEDKIIPLSLKLIEQLTVKVTSNDDGIEEYVTIELIIDELIKNLTAPDAKYSKQSALILASMSSTSIKIFNLTVAKSFPIILLCIKEGVSVPKQRALIINLSFFLYSYTKLSQNHQFPNNLEILKHKDDIFMLLSKSLMSSSKNEVTLRCLAISNLFKLVKMKDFLSYQEANLIVQYFTEVLIDDTNPTTFKEVLEKIVSVSSIEPKLILEITVPQLLALLPDSDSNEIQKEGEISLKVDNHSTVKSKESLLKILSSMVENKEILDVLMIRLLHKLNTLLSNNSSIEYIKYLILTMIEILTKTSKTMENHNQQLEIDNYLKTFLPQFLYLILQNDIFHSKENYGLLEVSSKLAKLIVINTNSSKHQVIVDSLFKIFVYGDSSSSEILLTRPLNYQIKLLEQPSNLVNLFIKLLSAVDKSTTKLPVDIHEYIRDLIKMCQLDVIIHEDYERLGYLQNLCLVIDKYLANTNEEHEFLSLLFNELTEPIELNSTAVLSNKDLKNLEVLAWITKALILKNDSSSDNYREYLIKLLDFNRFSSVSSKLIEVLVSKSEIFNAYKKSVKNSFGLNKKIIFNININLLFKQKFFNDIIPKLIASFNSTPSAILKKNYVATLSLILKYVDDDSIILPHLPTIFPALVSSLYYEPNSESDKTIIKSSLKIILITLKDESSSKKLILENIKRFVPRFLELINSTNDGDIKVYCLQCLMKLPEVVDSATLADFKSGILRNLIPVLDDRKRIVRKIASDCRQIYYDLA</sequence>
<dbReference type="OrthoDB" id="342900at2759"/>
<comment type="subcellular location">
    <subcellularLocation>
        <location evidence="1 5">Nucleus</location>
    </subcellularLocation>
</comment>
<feature type="domain" description="MMS19 N-terminal" evidence="7">
    <location>
        <begin position="50"/>
        <end position="310"/>
    </location>
</feature>
<dbReference type="Gene3D" id="1.25.10.10">
    <property type="entry name" value="Leucine-rich Repeat Variant"/>
    <property type="match status" value="1"/>
</dbReference>
<evidence type="ECO:0000259" key="6">
    <source>
        <dbReference type="Pfam" id="PF12460"/>
    </source>
</evidence>
<reference evidence="9" key="1">
    <citation type="submission" date="2016-05" db="EMBL/GenBank/DDBJ databases">
        <title>Comparative genomics of biotechnologically important yeasts.</title>
        <authorList>
            <consortium name="DOE Joint Genome Institute"/>
            <person name="Riley R."/>
            <person name="Haridas S."/>
            <person name="Wolfe K.H."/>
            <person name="Lopes M.R."/>
            <person name="Hittinger C.T."/>
            <person name="Goker M."/>
            <person name="Salamov A."/>
            <person name="Wisecaver J."/>
            <person name="Long T.M."/>
            <person name="Aerts A.L."/>
            <person name="Barry K."/>
            <person name="Choi C."/>
            <person name="Clum A."/>
            <person name="Coughlan A.Y."/>
            <person name="Deshpande S."/>
            <person name="Douglass A.P."/>
            <person name="Hanson S.J."/>
            <person name="Klenk H.-P."/>
            <person name="Labutti K."/>
            <person name="Lapidus A."/>
            <person name="Lindquist E."/>
            <person name="Lipzen A."/>
            <person name="Meier-Kolthoff J.P."/>
            <person name="Ohm R.A."/>
            <person name="Otillar R.P."/>
            <person name="Pangilinan J."/>
            <person name="Peng Y."/>
            <person name="Rokas A."/>
            <person name="Rosa C.A."/>
            <person name="Scheuner C."/>
            <person name="Sibirny A.A."/>
            <person name="Slot J.C."/>
            <person name="Stielow J.B."/>
            <person name="Sun H."/>
            <person name="Kurtzman C.P."/>
            <person name="Blackwell M."/>
            <person name="Grigoriev I.V."/>
            <person name="Jeffries T.W."/>
        </authorList>
    </citation>
    <scope>NUCLEOTIDE SEQUENCE [LARGE SCALE GENOMIC DNA]</scope>
    <source>
        <strain evidence="9">NRRL Y-2460</strain>
    </source>
</reference>
<keyword evidence="5" id="KW-0227">DNA damage</keyword>
<gene>
    <name evidence="8" type="ORF">PACTADRAFT_49118</name>
</gene>
<dbReference type="GO" id="GO:0006281">
    <property type="term" value="P:DNA repair"/>
    <property type="evidence" value="ECO:0007669"/>
    <property type="project" value="UniProtKB-UniRule"/>
</dbReference>
<evidence type="ECO:0000256" key="5">
    <source>
        <dbReference type="RuleBase" id="RU367072"/>
    </source>
</evidence>
<keyword evidence="5" id="KW-0234">DNA repair</keyword>
<dbReference type="InterPro" id="IPR011989">
    <property type="entry name" value="ARM-like"/>
</dbReference>
<dbReference type="InterPro" id="IPR039920">
    <property type="entry name" value="MMS19"/>
</dbReference>
<dbReference type="STRING" id="669874.A0A1E4U079"/>
<dbReference type="InterPro" id="IPR024687">
    <property type="entry name" value="MMS19_C"/>
</dbReference>
<name>A0A1E4U079_PACTA</name>
<dbReference type="AlphaFoldDB" id="A0A1E4U079"/>
<evidence type="ECO:0000313" key="9">
    <source>
        <dbReference type="Proteomes" id="UP000094236"/>
    </source>
</evidence>
<dbReference type="Pfam" id="PF12460">
    <property type="entry name" value="MMS19_C"/>
    <property type="match status" value="1"/>
</dbReference>
<organism evidence="8 9">
    <name type="scientific">Pachysolen tannophilus NRRL Y-2460</name>
    <dbReference type="NCBI Taxonomy" id="669874"/>
    <lineage>
        <taxon>Eukaryota</taxon>
        <taxon>Fungi</taxon>
        <taxon>Dikarya</taxon>
        <taxon>Ascomycota</taxon>
        <taxon>Saccharomycotina</taxon>
        <taxon>Pichiomycetes</taxon>
        <taxon>Pachysolenaceae</taxon>
        <taxon>Pachysolen</taxon>
    </lineage>
</organism>
<dbReference type="InterPro" id="IPR016024">
    <property type="entry name" value="ARM-type_fold"/>
</dbReference>
<dbReference type="SUPFAM" id="SSF48371">
    <property type="entry name" value="ARM repeat"/>
    <property type="match status" value="2"/>
</dbReference>
<dbReference type="GO" id="GO:0005634">
    <property type="term" value="C:nucleus"/>
    <property type="evidence" value="ECO:0007669"/>
    <property type="project" value="UniProtKB-SubCell"/>
</dbReference>